<proteinExistence type="predicted"/>
<name>A0AA86PEI4_9EUKA</name>
<organism evidence="2">
    <name type="scientific">Hexamita inflata</name>
    <dbReference type="NCBI Taxonomy" id="28002"/>
    <lineage>
        <taxon>Eukaryota</taxon>
        <taxon>Metamonada</taxon>
        <taxon>Diplomonadida</taxon>
        <taxon>Hexamitidae</taxon>
        <taxon>Hexamitinae</taxon>
        <taxon>Hexamita</taxon>
    </lineage>
</organism>
<dbReference type="EMBL" id="CAXDID020000620">
    <property type="protein sequence ID" value="CAL6106908.1"/>
    <property type="molecule type" value="Genomic_DNA"/>
</dbReference>
<dbReference type="PANTHER" id="PTHR46662:SF107">
    <property type="entry name" value="LRR RECEPTOR-LIKE SERINE_THREONINE-PROTEIN KINASE GSO2"/>
    <property type="match status" value="1"/>
</dbReference>
<protein>
    <submittedName>
        <fullName evidence="2">Tumor necrosis factor receptor-associated factor 3</fullName>
    </submittedName>
    <submittedName>
        <fullName evidence="3">Tumor_necrosis factor receptor-associated factor 3</fullName>
    </submittedName>
</protein>
<evidence type="ECO:0000313" key="2">
    <source>
        <dbReference type="EMBL" id="CAI9934640.1"/>
    </source>
</evidence>
<dbReference type="AlphaFoldDB" id="A0AA86PEI4"/>
<dbReference type="SUPFAM" id="SSF52047">
    <property type="entry name" value="RNI-like"/>
    <property type="match status" value="1"/>
</dbReference>
<dbReference type="EMBL" id="CATOUU010000577">
    <property type="protein sequence ID" value="CAI9934640.1"/>
    <property type="molecule type" value="Genomic_DNA"/>
</dbReference>
<keyword evidence="1" id="KW-0175">Coiled coil</keyword>
<gene>
    <name evidence="2" type="ORF">HINF_LOCUS22285</name>
    <name evidence="3" type="ORF">HINF_LOCUS74071</name>
</gene>
<accession>A0AA86PEI4</accession>
<keyword evidence="2" id="KW-0675">Receptor</keyword>
<keyword evidence="4" id="KW-1185">Reference proteome</keyword>
<dbReference type="PANTHER" id="PTHR46662">
    <property type="entry name" value="DI-GLUCOSE BINDING PROTEIN WITH LEUCINE-RICH REPEAT DOMAIN-CONTAINING PROTEIN"/>
    <property type="match status" value="1"/>
</dbReference>
<evidence type="ECO:0000313" key="3">
    <source>
        <dbReference type="EMBL" id="CAL6106908.1"/>
    </source>
</evidence>
<dbReference type="Gene3D" id="3.30.40.10">
    <property type="entry name" value="Zinc/RING finger domain, C3HC4 (zinc finger)"/>
    <property type="match status" value="1"/>
</dbReference>
<dbReference type="InterPro" id="IPR032675">
    <property type="entry name" value="LRR_dom_sf"/>
</dbReference>
<comment type="caution">
    <text evidence="2">The sequence shown here is derived from an EMBL/GenBank/DDBJ whole genome shotgun (WGS) entry which is preliminary data.</text>
</comment>
<sequence>MSSLQQIKRYYQNFVPYQINAGQIETKNKNNSQANIKSFNPSDFSITIRFPSSELPSNIPADFRPTIIGNQSHKDIICTKCNCPAIEPTMYMCGCCVCYLCNKLLTNVCSIHQQPHGQVLDLTYDQKEQLNNQFVNCVFKGCSEKIAMSNFINHINSCKYSTIQCPFCSSQGNRIGFDNHFDICPKLPRHCRICGQDVQPSQIGPHVEECHPVCLFCGERKLSQDDGTHDAKLCNVPGCGETIADCVLKKHMNNTDFYKVHCGQLVDDLFEIETECQETQFNINKLQTKKNQLIESQQNLVLLKQQLREVTLQRDRIQLLSQAELPDIVEVATIIKFHERVKIAHDLMLNIIQFQGKKQTQNQNIIMLLPRLIKFNSNLQAQVKYGTQIDLIRAQSEFEFMNIISLDIDSRITGILSFALILKHFLTQTNEILSTTEQTCVEVFNQLSDYIINNVQQCKQIVLFIKGIKTIFETIFYEILFTQCDFEKDFESQFNIQLFEYFSLNGSEQEYNVINTAQPLQNKLDIDQQAIEEFVQIFQLPILKYTQINYQINIFSIQIPGFDRTVLDYYDYVLVSPKEDIFILAMKVLIRLFQWPQQQPRVLVLRPSQNCKQLITIIPSNSLTLHINHNQSMTDLFGFEQIVFKCQELQEIEINSDSYNMQYEFTSDKILHNLSMCQNLQILKIKNQRFSEKASQGFQFIQQLNLTQFHVDDCEVCYPSMLKVNFQYIQDLVLKLKCLESRKRLYESDLSQMLMMIANCPTLESLELSLNNEFSINQKAAASFIESCSQLQRLQQLKINKCQLRNDAFISICNRLHEIPRLNYLSLAQNPLFSNDAQQVDLCTKALSESWIQMHGLIELDLSDTRLNGKALECISTLVTSPQQKFSFQQGLQTLKILNLSKNKLSDIDMKQVGKIILKTPLLEALDITHCRDISERGVTILKGRLSRGFRLGYEFSQEISDKLSQIGLFWQDGVYIVNE</sequence>
<dbReference type="Proteomes" id="UP001642409">
    <property type="component" value="Unassembled WGS sequence"/>
</dbReference>
<dbReference type="Gene3D" id="3.80.10.10">
    <property type="entry name" value="Ribonuclease Inhibitor"/>
    <property type="match status" value="1"/>
</dbReference>
<feature type="coiled-coil region" evidence="1">
    <location>
        <begin position="286"/>
        <end position="313"/>
    </location>
</feature>
<evidence type="ECO:0000313" key="4">
    <source>
        <dbReference type="Proteomes" id="UP001642409"/>
    </source>
</evidence>
<reference evidence="2" key="1">
    <citation type="submission" date="2023-06" db="EMBL/GenBank/DDBJ databases">
        <authorList>
            <person name="Kurt Z."/>
        </authorList>
    </citation>
    <scope>NUCLEOTIDE SEQUENCE</scope>
</reference>
<evidence type="ECO:0000256" key="1">
    <source>
        <dbReference type="SAM" id="Coils"/>
    </source>
</evidence>
<reference evidence="3 4" key="2">
    <citation type="submission" date="2024-07" db="EMBL/GenBank/DDBJ databases">
        <authorList>
            <person name="Akdeniz Z."/>
        </authorList>
    </citation>
    <scope>NUCLEOTIDE SEQUENCE [LARGE SCALE GENOMIC DNA]</scope>
</reference>
<dbReference type="InterPro" id="IPR013083">
    <property type="entry name" value="Znf_RING/FYVE/PHD"/>
</dbReference>